<evidence type="ECO:0000313" key="2">
    <source>
        <dbReference type="EMBL" id="BBX69956.1"/>
    </source>
</evidence>
<gene>
    <name evidence="2" type="ORF">MPSYJ_34170</name>
</gene>
<dbReference type="InterPro" id="IPR006531">
    <property type="entry name" value="Gp5/Vgr_OB"/>
</dbReference>
<dbReference type="Gene3D" id="2.40.50.230">
    <property type="entry name" value="Gp5 N-terminal domain"/>
    <property type="match status" value="1"/>
</dbReference>
<name>A0A7I7MD70_9MYCO</name>
<reference evidence="2 3" key="1">
    <citation type="journal article" date="2019" name="Emerg. Microbes Infect.">
        <title>Comprehensive subspecies identification of 175 nontuberculous mycobacteria species based on 7547 genomic profiles.</title>
        <authorList>
            <person name="Matsumoto Y."/>
            <person name="Kinjo T."/>
            <person name="Motooka D."/>
            <person name="Nabeya D."/>
            <person name="Jung N."/>
            <person name="Uechi K."/>
            <person name="Horii T."/>
            <person name="Iida T."/>
            <person name="Fujita J."/>
            <person name="Nakamura S."/>
        </authorList>
    </citation>
    <scope>NUCLEOTIDE SEQUENCE [LARGE SCALE GENOMIC DNA]</scope>
    <source>
        <strain evidence="2 3">JCM 13323</strain>
    </source>
</reference>
<dbReference type="Proteomes" id="UP000466514">
    <property type="component" value="Chromosome"/>
</dbReference>
<keyword evidence="3" id="KW-1185">Reference proteome</keyword>
<evidence type="ECO:0000259" key="1">
    <source>
        <dbReference type="Pfam" id="PF04717"/>
    </source>
</evidence>
<dbReference type="RefSeq" id="WP_163723326.1">
    <property type="nucleotide sequence ID" value="NZ_AP022574.1"/>
</dbReference>
<dbReference type="InterPro" id="IPR037026">
    <property type="entry name" value="Vgr_OB-fold_dom_sf"/>
</dbReference>
<proteinExistence type="predicted"/>
<dbReference type="AlphaFoldDB" id="A0A7I7MD70"/>
<accession>A0A7I7MD70</accession>
<dbReference type="KEGG" id="mpsc:MPSYJ_34170"/>
<dbReference type="EMBL" id="AP022574">
    <property type="protein sequence ID" value="BBX69956.1"/>
    <property type="molecule type" value="Genomic_DNA"/>
</dbReference>
<feature type="domain" description="Gp5/Type VI secretion system Vgr protein OB-fold" evidence="1">
    <location>
        <begin position="17"/>
        <end position="91"/>
    </location>
</feature>
<dbReference type="SUPFAM" id="SSF69255">
    <property type="entry name" value="gp5 N-terminal domain-like"/>
    <property type="match status" value="1"/>
</dbReference>
<protein>
    <submittedName>
        <fullName evidence="2">Baseplate assembly protein</fullName>
    </submittedName>
</protein>
<organism evidence="2 3">
    <name type="scientific">Mycolicibacterium psychrotolerans</name>
    <dbReference type="NCBI Taxonomy" id="216929"/>
    <lineage>
        <taxon>Bacteria</taxon>
        <taxon>Bacillati</taxon>
        <taxon>Actinomycetota</taxon>
        <taxon>Actinomycetes</taxon>
        <taxon>Mycobacteriales</taxon>
        <taxon>Mycobacteriaceae</taxon>
        <taxon>Mycolicibacterium</taxon>
    </lineage>
</organism>
<evidence type="ECO:0000313" key="3">
    <source>
        <dbReference type="Proteomes" id="UP000466514"/>
    </source>
</evidence>
<sequence>MTTLDSQTNRVAYYGKYRATCVNNIDPMLQGRIQLIVPDVSAVAPTSWAMPCFPVTGIQNGVFTVPPIGAGVWVEFEQGDPDYPIWVGGYYAPADVPAAARLVPPGLSGFTFQTTLQNSITVSDTPGPTGGILIKTTTGAMIAVNDLGITISNGKGATITMVGPAVDINVGALTVI</sequence>
<dbReference type="Pfam" id="PF04717">
    <property type="entry name" value="Phage_base_V"/>
    <property type="match status" value="1"/>
</dbReference>